<dbReference type="Gene3D" id="3.30.530.20">
    <property type="match status" value="1"/>
</dbReference>
<reference evidence="1 2" key="1">
    <citation type="journal article" date="2021" name="Genome Biol.">
        <title>AFLAP: assembly-free linkage analysis pipeline using k-mers from genome sequencing data.</title>
        <authorList>
            <person name="Fletcher K."/>
            <person name="Zhang L."/>
            <person name="Gil J."/>
            <person name="Han R."/>
            <person name="Cavanaugh K."/>
            <person name="Michelmore R."/>
        </authorList>
    </citation>
    <scope>NUCLEOTIDE SEQUENCE [LARGE SCALE GENOMIC DNA]</scope>
    <source>
        <strain evidence="1 2">SF5</strain>
    </source>
</reference>
<proteinExistence type="predicted"/>
<evidence type="ECO:0008006" key="3">
    <source>
        <dbReference type="Google" id="ProtNLM"/>
    </source>
</evidence>
<keyword evidence="2" id="KW-1185">Reference proteome</keyword>
<dbReference type="PANTHER" id="PTHR13510">
    <property type="entry name" value="FYVE-FINGER-CONTAINING RAB5 EFFECTOR PROTEIN RABENOSYN-5-RELATED"/>
    <property type="match status" value="1"/>
</dbReference>
<organism evidence="1 2">
    <name type="scientific">Bremia lactucae</name>
    <name type="common">Lettuce downy mildew</name>
    <dbReference type="NCBI Taxonomy" id="4779"/>
    <lineage>
        <taxon>Eukaryota</taxon>
        <taxon>Sar</taxon>
        <taxon>Stramenopiles</taxon>
        <taxon>Oomycota</taxon>
        <taxon>Peronosporomycetes</taxon>
        <taxon>Peronosporales</taxon>
        <taxon>Peronosporaceae</taxon>
        <taxon>Bremia</taxon>
    </lineage>
</organism>
<sequence>MSSKRFTVNPFGDFKLASKDRSRLLEITDALVQLKVEEYESYIKTKKSVDPVYWKRFVSDGPVTTFTERKAFQSAGNMLSTLMVGPLVGTLDEVMFGLVSPTLESMRIKASYLHDFSAAAVLATIIEPTLEKPFRSVVVKWAEFDIPGASIGLVRNRDYVYVESTGILHYPNGERIGYHLVHSVNFPQTFERQGRIRGNMSLCGIFRQEGLDRTDCRGTSVINPKGDIVPSMALARLVHATMAGVNVHHVPQVNQELKASRFEQDVQTVLWSTVPIVQSDEKLSFISPDLELTQSKLSFCVKCLHEANHLDTLEAARYQFVYGHPAYQSAYGSVGTSFMSSLSGSIVATTPLSLRDYSFGEPEI</sequence>
<dbReference type="InterPro" id="IPR023393">
    <property type="entry name" value="START-like_dom_sf"/>
</dbReference>
<accession>A0A976ILG0</accession>
<dbReference type="RefSeq" id="XP_067823527.1">
    <property type="nucleotide sequence ID" value="XM_067966136.1"/>
</dbReference>
<gene>
    <name evidence="1" type="ORF">CCR75_008081</name>
</gene>
<evidence type="ECO:0000313" key="2">
    <source>
        <dbReference type="Proteomes" id="UP000294530"/>
    </source>
</evidence>
<evidence type="ECO:0000313" key="1">
    <source>
        <dbReference type="EMBL" id="TDH74029.1"/>
    </source>
</evidence>
<dbReference type="KEGG" id="blac:94351807"/>
<comment type="caution">
    <text evidence="1">The sequence shown here is derived from an EMBL/GenBank/DDBJ whole genome shotgun (WGS) entry which is preliminary data.</text>
</comment>
<dbReference type="OrthoDB" id="126154at2759"/>
<dbReference type="PANTHER" id="PTHR13510:SF44">
    <property type="entry name" value="RABENOSYN-5"/>
    <property type="match status" value="1"/>
</dbReference>
<dbReference type="Proteomes" id="UP000294530">
    <property type="component" value="Unassembled WGS sequence"/>
</dbReference>
<dbReference type="EMBL" id="SHOA02000005">
    <property type="protein sequence ID" value="TDH74029.1"/>
    <property type="molecule type" value="Genomic_DNA"/>
</dbReference>
<dbReference type="GeneID" id="94351807"/>
<protein>
    <recommendedName>
        <fullName evidence="3">START domain-containing protein</fullName>
    </recommendedName>
</protein>
<dbReference type="AlphaFoldDB" id="A0A976ILG0"/>
<dbReference type="InterPro" id="IPR052727">
    <property type="entry name" value="Rab4/Rab5_effector"/>
</dbReference>
<name>A0A976ILG0_BRELC</name>